<name>A0A067QW53_ZOONE</name>
<dbReference type="EMBL" id="KK852888">
    <property type="protein sequence ID" value="KDR14329.1"/>
    <property type="molecule type" value="Genomic_DNA"/>
</dbReference>
<evidence type="ECO:0000313" key="2">
    <source>
        <dbReference type="Proteomes" id="UP000027135"/>
    </source>
</evidence>
<proteinExistence type="predicted"/>
<protein>
    <submittedName>
        <fullName evidence="1">Uncharacterized protein</fullName>
    </submittedName>
</protein>
<evidence type="ECO:0000313" key="1">
    <source>
        <dbReference type="EMBL" id="KDR14329.1"/>
    </source>
</evidence>
<keyword evidence="2" id="KW-1185">Reference proteome</keyword>
<gene>
    <name evidence="1" type="ORF">L798_11419</name>
</gene>
<reference evidence="1 2" key="1">
    <citation type="journal article" date="2014" name="Nat. Commun.">
        <title>Molecular traces of alternative social organization in a termite genome.</title>
        <authorList>
            <person name="Terrapon N."/>
            <person name="Li C."/>
            <person name="Robertson H.M."/>
            <person name="Ji L."/>
            <person name="Meng X."/>
            <person name="Booth W."/>
            <person name="Chen Z."/>
            <person name="Childers C.P."/>
            <person name="Glastad K.M."/>
            <person name="Gokhale K."/>
            <person name="Gowin J."/>
            <person name="Gronenberg W."/>
            <person name="Hermansen R.A."/>
            <person name="Hu H."/>
            <person name="Hunt B.G."/>
            <person name="Huylmans A.K."/>
            <person name="Khalil S.M."/>
            <person name="Mitchell R.D."/>
            <person name="Munoz-Torres M.C."/>
            <person name="Mustard J.A."/>
            <person name="Pan H."/>
            <person name="Reese J.T."/>
            <person name="Scharf M.E."/>
            <person name="Sun F."/>
            <person name="Vogel H."/>
            <person name="Xiao J."/>
            <person name="Yang W."/>
            <person name="Yang Z."/>
            <person name="Yang Z."/>
            <person name="Zhou J."/>
            <person name="Zhu J."/>
            <person name="Brent C.S."/>
            <person name="Elsik C.G."/>
            <person name="Goodisman M.A."/>
            <person name="Liberles D.A."/>
            <person name="Roe R.M."/>
            <person name="Vargo E.L."/>
            <person name="Vilcinskas A."/>
            <person name="Wang J."/>
            <person name="Bornberg-Bauer E."/>
            <person name="Korb J."/>
            <person name="Zhang G."/>
            <person name="Liebig J."/>
        </authorList>
    </citation>
    <scope>NUCLEOTIDE SEQUENCE [LARGE SCALE GENOMIC DNA]</scope>
    <source>
        <tissue evidence="1">Whole organism</tissue>
    </source>
</reference>
<dbReference type="InParanoid" id="A0A067QW53"/>
<dbReference type="Proteomes" id="UP000027135">
    <property type="component" value="Unassembled WGS sequence"/>
</dbReference>
<sequence length="103" mass="11947">MMTPESSAFMRNTYHRYFNTKREKSDVVKFLTLAFLNVGIRFCAIADFFDVESKKANESTFSTQKSGIHWFRISPRTSPSSVPSKLIKDHKACVTPRFKVFQE</sequence>
<organism evidence="1 2">
    <name type="scientific">Zootermopsis nevadensis</name>
    <name type="common">Dampwood termite</name>
    <dbReference type="NCBI Taxonomy" id="136037"/>
    <lineage>
        <taxon>Eukaryota</taxon>
        <taxon>Metazoa</taxon>
        <taxon>Ecdysozoa</taxon>
        <taxon>Arthropoda</taxon>
        <taxon>Hexapoda</taxon>
        <taxon>Insecta</taxon>
        <taxon>Pterygota</taxon>
        <taxon>Neoptera</taxon>
        <taxon>Polyneoptera</taxon>
        <taxon>Dictyoptera</taxon>
        <taxon>Blattodea</taxon>
        <taxon>Blattoidea</taxon>
        <taxon>Termitoidae</taxon>
        <taxon>Termopsidae</taxon>
        <taxon>Zootermopsis</taxon>
    </lineage>
</organism>
<dbReference type="AlphaFoldDB" id="A0A067QW53"/>
<accession>A0A067QW53</accession>